<evidence type="ECO:0000256" key="2">
    <source>
        <dbReference type="ARBA" id="ARBA00004589"/>
    </source>
</evidence>
<reference evidence="19 20" key="1">
    <citation type="submission" date="2016-07" db="EMBL/GenBank/DDBJ databases">
        <title>Pervasive Adenine N6-methylation of Active Genes in Fungi.</title>
        <authorList>
            <consortium name="DOE Joint Genome Institute"/>
            <person name="Mondo S.J."/>
            <person name="Dannebaum R.O."/>
            <person name="Kuo R.C."/>
            <person name="Labutti K."/>
            <person name="Haridas S."/>
            <person name="Kuo A."/>
            <person name="Salamov A."/>
            <person name="Ahrendt S.R."/>
            <person name="Lipzen A."/>
            <person name="Sullivan W."/>
            <person name="Andreopoulos W.B."/>
            <person name="Clum A."/>
            <person name="Lindquist E."/>
            <person name="Daum C."/>
            <person name="Ramamoorthy G.K."/>
            <person name="Gryganskyi A."/>
            <person name="Culley D."/>
            <person name="Magnuson J.K."/>
            <person name="James T.Y."/>
            <person name="O'Malley M.A."/>
            <person name="Stajich J.E."/>
            <person name="Spatafora J.W."/>
            <person name="Visel A."/>
            <person name="Grigoriev I.V."/>
        </authorList>
    </citation>
    <scope>NUCLEOTIDE SEQUENCE [LARGE SCALE GENOMIC DNA]</scope>
    <source>
        <strain evidence="19 20">CBS 129021</strain>
    </source>
</reference>
<evidence type="ECO:0000256" key="16">
    <source>
        <dbReference type="SAM" id="SignalP"/>
    </source>
</evidence>
<evidence type="ECO:0000256" key="1">
    <source>
        <dbReference type="ARBA" id="ARBA00004141"/>
    </source>
</evidence>
<evidence type="ECO:0000256" key="4">
    <source>
        <dbReference type="ARBA" id="ARBA00010031"/>
    </source>
</evidence>
<feature type="domain" description="CFEM" evidence="17">
    <location>
        <begin position="29"/>
        <end position="90"/>
    </location>
</feature>
<dbReference type="GO" id="GO:0005576">
    <property type="term" value="C:extracellular region"/>
    <property type="evidence" value="ECO:0007669"/>
    <property type="project" value="UniProtKB-SubCell"/>
</dbReference>
<dbReference type="RefSeq" id="XP_040715719.1">
    <property type="nucleotide sequence ID" value="XM_040854160.1"/>
</dbReference>
<dbReference type="InterPro" id="IPR049326">
    <property type="entry name" value="Rhodopsin_dom_fungi"/>
</dbReference>
<keyword evidence="12" id="KW-0449">Lipoprotein</keyword>
<keyword evidence="8 16" id="KW-0732">Signal</keyword>
<feature type="region of interest" description="Disordered" evidence="14">
    <location>
        <begin position="382"/>
        <end position="401"/>
    </location>
</feature>
<feature type="transmembrane region" description="Helical" evidence="15">
    <location>
        <begin position="209"/>
        <end position="228"/>
    </location>
</feature>
<comment type="similarity">
    <text evidence="4">Belongs to the RBT5 family.</text>
</comment>
<evidence type="ECO:0000256" key="11">
    <source>
        <dbReference type="ARBA" id="ARBA00023157"/>
    </source>
</evidence>
<keyword evidence="20" id="KW-1185">Reference proteome</keyword>
<keyword evidence="10 15" id="KW-0472">Membrane</keyword>
<evidence type="ECO:0000313" key="20">
    <source>
        <dbReference type="Proteomes" id="UP000193689"/>
    </source>
</evidence>
<dbReference type="Pfam" id="PF05730">
    <property type="entry name" value="CFEM"/>
    <property type="match status" value="1"/>
</dbReference>
<evidence type="ECO:0000256" key="14">
    <source>
        <dbReference type="SAM" id="MobiDB-lite"/>
    </source>
</evidence>
<keyword evidence="6" id="KW-0325">Glycoprotein</keyword>
<accession>A0A1Y2E0A4</accession>
<evidence type="ECO:0000313" key="19">
    <source>
        <dbReference type="EMBL" id="ORY64305.1"/>
    </source>
</evidence>
<keyword evidence="9 15" id="KW-1133">Transmembrane helix</keyword>
<evidence type="ECO:0000256" key="5">
    <source>
        <dbReference type="ARBA" id="ARBA00022525"/>
    </source>
</evidence>
<feature type="transmembrane region" description="Helical" evidence="15">
    <location>
        <begin position="334"/>
        <end position="357"/>
    </location>
</feature>
<dbReference type="EMBL" id="MCFJ01000007">
    <property type="protein sequence ID" value="ORY64305.1"/>
    <property type="molecule type" value="Genomic_DNA"/>
</dbReference>
<comment type="similarity">
    <text evidence="13">Belongs to the SAT4 family.</text>
</comment>
<evidence type="ECO:0000256" key="13">
    <source>
        <dbReference type="ARBA" id="ARBA00038359"/>
    </source>
</evidence>
<organism evidence="19 20">
    <name type="scientific">Pseudomassariella vexata</name>
    <dbReference type="NCBI Taxonomy" id="1141098"/>
    <lineage>
        <taxon>Eukaryota</taxon>
        <taxon>Fungi</taxon>
        <taxon>Dikarya</taxon>
        <taxon>Ascomycota</taxon>
        <taxon>Pezizomycotina</taxon>
        <taxon>Sordariomycetes</taxon>
        <taxon>Xylariomycetidae</taxon>
        <taxon>Amphisphaeriales</taxon>
        <taxon>Pseudomassariaceae</taxon>
        <taxon>Pseudomassariella</taxon>
    </lineage>
</organism>
<dbReference type="OrthoDB" id="2496787at2759"/>
<protein>
    <submittedName>
        <fullName evidence="19">Cfem domain-containing protein</fullName>
    </submittedName>
</protein>
<evidence type="ECO:0000256" key="3">
    <source>
        <dbReference type="ARBA" id="ARBA00004613"/>
    </source>
</evidence>
<keyword evidence="6" id="KW-0336">GPI-anchor</keyword>
<dbReference type="STRING" id="1141098.A0A1Y2E0A4"/>
<evidence type="ECO:0000256" key="6">
    <source>
        <dbReference type="ARBA" id="ARBA00022622"/>
    </source>
</evidence>
<evidence type="ECO:0000256" key="12">
    <source>
        <dbReference type="ARBA" id="ARBA00023288"/>
    </source>
</evidence>
<proteinExistence type="inferred from homology"/>
<name>A0A1Y2E0A4_9PEZI</name>
<keyword evidence="7 15" id="KW-0812">Transmembrane</keyword>
<feature type="transmembrane region" description="Helical" evidence="15">
    <location>
        <begin position="184"/>
        <end position="202"/>
    </location>
</feature>
<evidence type="ECO:0000256" key="8">
    <source>
        <dbReference type="ARBA" id="ARBA00022729"/>
    </source>
</evidence>
<feature type="transmembrane region" description="Helical" evidence="15">
    <location>
        <begin position="133"/>
        <end position="153"/>
    </location>
</feature>
<feature type="transmembrane region" description="Helical" evidence="15">
    <location>
        <begin position="296"/>
        <end position="314"/>
    </location>
</feature>
<feature type="transmembrane region" description="Helical" evidence="15">
    <location>
        <begin position="99"/>
        <end position="121"/>
    </location>
</feature>
<dbReference type="InParanoid" id="A0A1Y2E0A4"/>
<dbReference type="Pfam" id="PF20684">
    <property type="entry name" value="Fung_rhodopsin"/>
    <property type="match status" value="1"/>
</dbReference>
<comment type="caution">
    <text evidence="19">The sequence shown here is derived from an EMBL/GenBank/DDBJ whole genome shotgun (WGS) entry which is preliminary data.</text>
</comment>
<evidence type="ECO:0000256" key="9">
    <source>
        <dbReference type="ARBA" id="ARBA00022989"/>
    </source>
</evidence>
<gene>
    <name evidence="19" type="ORF">BCR38DRAFT_211548</name>
</gene>
<dbReference type="PANTHER" id="PTHR33048">
    <property type="entry name" value="PTH11-LIKE INTEGRAL MEMBRANE PROTEIN (AFU_ORTHOLOGUE AFUA_5G11245)"/>
    <property type="match status" value="1"/>
</dbReference>
<feature type="domain" description="Rhodopsin" evidence="18">
    <location>
        <begin position="120"/>
        <end position="359"/>
    </location>
</feature>
<dbReference type="GeneID" id="63770372"/>
<dbReference type="Proteomes" id="UP000193689">
    <property type="component" value="Unassembled WGS sequence"/>
</dbReference>
<feature type="signal peptide" evidence="16">
    <location>
        <begin position="1"/>
        <end position="20"/>
    </location>
</feature>
<evidence type="ECO:0000256" key="15">
    <source>
        <dbReference type="SAM" id="Phobius"/>
    </source>
</evidence>
<keyword evidence="11" id="KW-1015">Disulfide bond</keyword>
<evidence type="ECO:0000259" key="17">
    <source>
        <dbReference type="Pfam" id="PF05730"/>
    </source>
</evidence>
<comment type="subcellular location">
    <subcellularLocation>
        <location evidence="2">Membrane</location>
        <topology evidence="2">Lipid-anchor</topology>
        <topology evidence="2">GPI-anchor</topology>
    </subcellularLocation>
    <subcellularLocation>
        <location evidence="1">Membrane</location>
        <topology evidence="1">Multi-pass membrane protein</topology>
    </subcellularLocation>
    <subcellularLocation>
        <location evidence="3">Secreted</location>
    </subcellularLocation>
</comment>
<sequence length="448" mass="48893">MLVLSLSAWTFGALGMGVLAAIDVSSLNLTALPDCGLACLSEVILASQCGLDFDCVCANTTIAADVEACLRDGCSVRDALISGKWSKDSCGIAPHDKSLVVWLVPLVAVILSTIFYALSIASRLVVRTKGIDLGDIIMGGCVLCTVPFLWTAFQLAEDGLGKDLWNIPYDNIPSILNLYWWDELFYAAILPWTKISILLFYLKVFPSGLIIVGSHALILSNFAYFIAFEFATIFQCFPIDGAWRNWDGSYDAYCGNIHAQSWASAGINIFLDIAVIVLPLPELAKLSISLRKKIQIMGMFSLGFFITIISIIRLKSLVVFANTTNATYDYVEPGLLSIMEAAAGIVCSCLPAVRALFSKLVPSLLGTTNNASTHLYSNSASSHHHFSRIEPTGNRSRQAPAETEWTVHNTTFKASAPVELRPVENTSLSWVDLNYGKEPTRMQIHNTV</sequence>
<evidence type="ECO:0000256" key="10">
    <source>
        <dbReference type="ARBA" id="ARBA00023136"/>
    </source>
</evidence>
<evidence type="ECO:0000259" key="18">
    <source>
        <dbReference type="Pfam" id="PF20684"/>
    </source>
</evidence>
<dbReference type="PANTHER" id="PTHR33048:SF160">
    <property type="entry name" value="SAT4 FAMILY MEMBRANE PROTEIN"/>
    <property type="match status" value="1"/>
</dbReference>
<dbReference type="AlphaFoldDB" id="A0A1Y2E0A4"/>
<dbReference type="InterPro" id="IPR008427">
    <property type="entry name" value="Extracellular_membr_CFEM_dom"/>
</dbReference>
<feature type="chain" id="PRO_5010995107" evidence="16">
    <location>
        <begin position="21"/>
        <end position="448"/>
    </location>
</feature>
<dbReference type="InterPro" id="IPR052337">
    <property type="entry name" value="SAT4-like"/>
</dbReference>
<evidence type="ECO:0000256" key="7">
    <source>
        <dbReference type="ARBA" id="ARBA00022692"/>
    </source>
</evidence>
<feature type="transmembrane region" description="Helical" evidence="15">
    <location>
        <begin position="265"/>
        <end position="284"/>
    </location>
</feature>
<keyword evidence="5" id="KW-0964">Secreted</keyword>
<dbReference type="GO" id="GO:0098552">
    <property type="term" value="C:side of membrane"/>
    <property type="evidence" value="ECO:0007669"/>
    <property type="project" value="UniProtKB-KW"/>
</dbReference>